<dbReference type="GO" id="GO:0005524">
    <property type="term" value="F:ATP binding"/>
    <property type="evidence" value="ECO:0007669"/>
    <property type="project" value="UniProtKB-KW"/>
</dbReference>
<organism evidence="2 3">
    <name type="scientific">Platysternon megacephalum</name>
    <name type="common">big-headed turtle</name>
    <dbReference type="NCBI Taxonomy" id="55544"/>
    <lineage>
        <taxon>Eukaryota</taxon>
        <taxon>Metazoa</taxon>
        <taxon>Chordata</taxon>
        <taxon>Craniata</taxon>
        <taxon>Vertebrata</taxon>
        <taxon>Euteleostomi</taxon>
        <taxon>Archelosauria</taxon>
        <taxon>Testudinata</taxon>
        <taxon>Testudines</taxon>
        <taxon>Cryptodira</taxon>
        <taxon>Durocryptodira</taxon>
        <taxon>Testudinoidea</taxon>
        <taxon>Platysternidae</taxon>
        <taxon>Platysternon</taxon>
    </lineage>
</organism>
<comment type="caution">
    <text evidence="2">The sequence shown here is derived from an EMBL/GenBank/DDBJ whole genome shotgun (WGS) entry which is preliminary data.</text>
</comment>
<keyword evidence="3" id="KW-1185">Reference proteome</keyword>
<gene>
    <name evidence="2" type="ORF">DR999_PMT22812</name>
</gene>
<keyword evidence="2" id="KW-0547">Nucleotide-binding</keyword>
<proteinExistence type="predicted"/>
<dbReference type="OrthoDB" id="10608769at2759"/>
<keyword evidence="2" id="KW-0067">ATP-binding</keyword>
<feature type="region of interest" description="Disordered" evidence="1">
    <location>
        <begin position="151"/>
        <end position="197"/>
    </location>
</feature>
<dbReference type="EMBL" id="QXTE01004211">
    <property type="protein sequence ID" value="TFJ95583.1"/>
    <property type="molecule type" value="Genomic_DNA"/>
</dbReference>
<dbReference type="STRING" id="55544.A0A4D9DKZ7"/>
<sequence>MDVLGVTAYIPSSPGMKPPSTCPLYPCPPVTPVGVHRLVESISALQGERNKLLEEITGLRQQLEEGEKEKQQLAGSFDLQYVTQTVEVESPTTLRSLVEAEERNRGLLEQLQGSEEVTAGLRHKISAYESEISKLREELLREISHLEAQKEEAVKEASESSEQHLEQLREQLTGTAGLGRGWGSVSEGPCSGGDLEP</sequence>
<evidence type="ECO:0000313" key="2">
    <source>
        <dbReference type="EMBL" id="TFJ95583.1"/>
    </source>
</evidence>
<protein>
    <submittedName>
        <fullName evidence="2">Cobalt ABC transporter ATP-binding protein</fullName>
    </submittedName>
</protein>
<dbReference type="AlphaFoldDB" id="A0A4D9DKZ7"/>
<feature type="compositionally biased region" description="Basic and acidic residues" evidence="1">
    <location>
        <begin position="151"/>
        <end position="169"/>
    </location>
</feature>
<evidence type="ECO:0000256" key="1">
    <source>
        <dbReference type="SAM" id="MobiDB-lite"/>
    </source>
</evidence>
<dbReference type="Proteomes" id="UP000297703">
    <property type="component" value="Unassembled WGS sequence"/>
</dbReference>
<accession>A0A4D9DKZ7</accession>
<reference evidence="2 3" key="1">
    <citation type="submission" date="2019-04" db="EMBL/GenBank/DDBJ databases">
        <title>Draft genome of the big-headed turtle Platysternon megacephalum.</title>
        <authorList>
            <person name="Gong S."/>
        </authorList>
    </citation>
    <scope>NUCLEOTIDE SEQUENCE [LARGE SCALE GENOMIC DNA]</scope>
    <source>
        <strain evidence="2">DO16091913</strain>
        <tissue evidence="2">Muscle</tissue>
    </source>
</reference>
<reference evidence="2 3" key="2">
    <citation type="submission" date="2019-04" db="EMBL/GenBank/DDBJ databases">
        <title>The genome sequence of big-headed turtle.</title>
        <authorList>
            <person name="Gong S."/>
        </authorList>
    </citation>
    <scope>NUCLEOTIDE SEQUENCE [LARGE SCALE GENOMIC DNA]</scope>
    <source>
        <strain evidence="2">DO16091913</strain>
        <tissue evidence="2">Muscle</tissue>
    </source>
</reference>
<evidence type="ECO:0000313" key="3">
    <source>
        <dbReference type="Proteomes" id="UP000297703"/>
    </source>
</evidence>
<name>A0A4D9DKZ7_9SAUR</name>